<comment type="caution">
    <text evidence="2">The sequence shown here is derived from an EMBL/GenBank/DDBJ whole genome shotgun (WGS) entry which is preliminary data.</text>
</comment>
<organism evidence="2 3">
    <name type="scientific">Portunus trituberculatus</name>
    <name type="common">Swimming crab</name>
    <name type="synonym">Neptunus trituberculatus</name>
    <dbReference type="NCBI Taxonomy" id="210409"/>
    <lineage>
        <taxon>Eukaryota</taxon>
        <taxon>Metazoa</taxon>
        <taxon>Ecdysozoa</taxon>
        <taxon>Arthropoda</taxon>
        <taxon>Crustacea</taxon>
        <taxon>Multicrustacea</taxon>
        <taxon>Malacostraca</taxon>
        <taxon>Eumalacostraca</taxon>
        <taxon>Eucarida</taxon>
        <taxon>Decapoda</taxon>
        <taxon>Pleocyemata</taxon>
        <taxon>Brachyura</taxon>
        <taxon>Eubrachyura</taxon>
        <taxon>Portunoidea</taxon>
        <taxon>Portunidae</taxon>
        <taxon>Portuninae</taxon>
        <taxon>Portunus</taxon>
    </lineage>
</organism>
<dbReference type="Proteomes" id="UP000324222">
    <property type="component" value="Unassembled WGS sequence"/>
</dbReference>
<evidence type="ECO:0000313" key="3">
    <source>
        <dbReference type="Proteomes" id="UP000324222"/>
    </source>
</evidence>
<dbReference type="AlphaFoldDB" id="A0A5B7FNC8"/>
<name>A0A5B7FNC8_PORTR</name>
<proteinExistence type="predicted"/>
<reference evidence="2 3" key="1">
    <citation type="submission" date="2019-05" db="EMBL/GenBank/DDBJ databases">
        <title>Another draft genome of Portunus trituberculatus and its Hox gene families provides insights of decapod evolution.</title>
        <authorList>
            <person name="Jeong J.-H."/>
            <person name="Song I."/>
            <person name="Kim S."/>
            <person name="Choi T."/>
            <person name="Kim D."/>
            <person name="Ryu S."/>
            <person name="Kim W."/>
        </authorList>
    </citation>
    <scope>NUCLEOTIDE SEQUENCE [LARGE SCALE GENOMIC DNA]</scope>
    <source>
        <tissue evidence="2">Muscle</tissue>
    </source>
</reference>
<evidence type="ECO:0000256" key="1">
    <source>
        <dbReference type="SAM" id="MobiDB-lite"/>
    </source>
</evidence>
<sequence length="79" mass="8810">MEDIDCSSGGGHDAVGETGNAVRDEDITEPAVTCVLRALFCCLDLQHMQGTLVQLLAYVKRNIRRWLVETIDLKSWANF</sequence>
<accession>A0A5B7FNC8</accession>
<keyword evidence="3" id="KW-1185">Reference proteome</keyword>
<protein>
    <submittedName>
        <fullName evidence="2">Uncharacterized protein</fullName>
    </submittedName>
</protein>
<feature type="region of interest" description="Disordered" evidence="1">
    <location>
        <begin position="1"/>
        <end position="22"/>
    </location>
</feature>
<evidence type="ECO:0000313" key="2">
    <source>
        <dbReference type="EMBL" id="MPC47982.1"/>
    </source>
</evidence>
<gene>
    <name evidence="2" type="ORF">E2C01_041743</name>
</gene>
<dbReference type="EMBL" id="VSRR010008037">
    <property type="protein sequence ID" value="MPC47982.1"/>
    <property type="molecule type" value="Genomic_DNA"/>
</dbReference>